<dbReference type="InterPro" id="IPR027417">
    <property type="entry name" value="P-loop_NTPase"/>
</dbReference>
<keyword evidence="3" id="KW-1185">Reference proteome</keyword>
<dbReference type="PANTHER" id="PTHR13696">
    <property type="entry name" value="P-LOOP CONTAINING NUCLEOSIDE TRIPHOSPHATE HYDROLASE"/>
    <property type="match status" value="1"/>
</dbReference>
<dbReference type="InterPro" id="IPR025669">
    <property type="entry name" value="AAA_dom"/>
</dbReference>
<dbReference type="EMBL" id="JBBKZU010000004">
    <property type="protein sequence ID" value="MEJ8811834.1"/>
    <property type="molecule type" value="Genomic_DNA"/>
</dbReference>
<dbReference type="InterPro" id="IPR050678">
    <property type="entry name" value="DNA_Partitioning_ATPase"/>
</dbReference>
<comment type="caution">
    <text evidence="2">The sequence shown here is derived from an EMBL/GenBank/DDBJ whole genome shotgun (WGS) entry which is preliminary data.</text>
</comment>
<reference evidence="2 3" key="1">
    <citation type="submission" date="2024-03" db="EMBL/GenBank/DDBJ databases">
        <title>Novel species of the genus Variovorax.</title>
        <authorList>
            <person name="Liu Q."/>
            <person name="Xin Y.-H."/>
        </authorList>
    </citation>
    <scope>NUCLEOTIDE SEQUENCE [LARGE SCALE GENOMIC DNA]</scope>
    <source>
        <strain evidence="2 3">KACC 18899</strain>
    </source>
</reference>
<dbReference type="Proteomes" id="UP001365846">
    <property type="component" value="Unassembled WGS sequence"/>
</dbReference>
<gene>
    <name evidence="2" type="ORF">WKW77_12205</name>
</gene>
<dbReference type="Pfam" id="PF13614">
    <property type="entry name" value="AAA_31"/>
    <property type="match status" value="1"/>
</dbReference>
<accession>A0ABU8VFX5</accession>
<proteinExistence type="predicted"/>
<dbReference type="RefSeq" id="WP_340357098.1">
    <property type="nucleotide sequence ID" value="NZ_JBBKZU010000004.1"/>
</dbReference>
<protein>
    <submittedName>
        <fullName evidence="2">ParA family protein</fullName>
    </submittedName>
</protein>
<evidence type="ECO:0000313" key="3">
    <source>
        <dbReference type="Proteomes" id="UP001365846"/>
    </source>
</evidence>
<dbReference type="CDD" id="cd02042">
    <property type="entry name" value="ParAB_family"/>
    <property type="match status" value="1"/>
</dbReference>
<dbReference type="Gene3D" id="3.40.50.300">
    <property type="entry name" value="P-loop containing nucleotide triphosphate hydrolases"/>
    <property type="match status" value="1"/>
</dbReference>
<organism evidence="2 3">
    <name type="scientific">Variovorax ureilyticus</name>
    <dbReference type="NCBI Taxonomy" id="1836198"/>
    <lineage>
        <taxon>Bacteria</taxon>
        <taxon>Pseudomonadati</taxon>
        <taxon>Pseudomonadota</taxon>
        <taxon>Betaproteobacteria</taxon>
        <taxon>Burkholderiales</taxon>
        <taxon>Comamonadaceae</taxon>
        <taxon>Variovorax</taxon>
    </lineage>
</organism>
<evidence type="ECO:0000313" key="2">
    <source>
        <dbReference type="EMBL" id="MEJ8811834.1"/>
    </source>
</evidence>
<name>A0ABU8VFX5_9BURK</name>
<sequence>MISVGFFNNKGGVGKTTLLCNLAASLALHQGQRVLVLDADPQCNASAYLLPQYELDSILLSGKHNSIDAFYEPVRRGQGYPKETPTVFQSPRFGVDLIVGDPKLSIREDLLATDWAATRNGDPRGFQTTYAIKELIGRLDAYDLILVDMGPSLGALNRSTLLAVDYFVMPLSVDIFSLMAVSNILGSFNNWKAALDGAIERHKAEEGHAFEIQGVEVGWNLKFAGYVMQQYTAKKKEGARQAVEAFETIIKQQNQELISLCDFFLVKPDEVELGEVPTLSSVVPLSQQAHAPIFDLGAKDGIVGSGYNRVAEAGQFYHEIAENFFKRLSA</sequence>
<dbReference type="SUPFAM" id="SSF52540">
    <property type="entry name" value="P-loop containing nucleoside triphosphate hydrolases"/>
    <property type="match status" value="1"/>
</dbReference>
<evidence type="ECO:0000259" key="1">
    <source>
        <dbReference type="Pfam" id="PF13614"/>
    </source>
</evidence>
<feature type="domain" description="AAA" evidence="1">
    <location>
        <begin position="5"/>
        <end position="194"/>
    </location>
</feature>
<dbReference type="PANTHER" id="PTHR13696:SF52">
    <property type="entry name" value="PARA FAMILY PROTEIN CT_582"/>
    <property type="match status" value="1"/>
</dbReference>